<comment type="caution">
    <text evidence="1">The sequence shown here is derived from an EMBL/GenBank/DDBJ whole genome shotgun (WGS) entry which is preliminary data.</text>
</comment>
<evidence type="ECO:0000313" key="1">
    <source>
        <dbReference type="EMBL" id="KAJ9125567.1"/>
    </source>
</evidence>
<gene>
    <name evidence="1" type="ORF">QFC22_000529</name>
</gene>
<evidence type="ECO:0000313" key="2">
    <source>
        <dbReference type="Proteomes" id="UP001243375"/>
    </source>
</evidence>
<dbReference type="Proteomes" id="UP001243375">
    <property type="component" value="Unassembled WGS sequence"/>
</dbReference>
<sequence length="653" mass="71474">MKDITRRLNTLKIQERLRQMNLDKAEAQKNRPRSLGLTKRSHTMGSVDDPKQTSAAAGQSRTDRHDATSEVKDDSGTSSPNMVMNDSDKRQRRRRVNPAASMLGSNMFESNSVTQRDMITRSPSHPIPRPLGSPISSLHNKPTLSSAADQSPASETRERIRSLSRSPENRFSSGVMGERFATTGTGTATATAPSTSASSVYDGSVYTSGYGFSGTSRSSGSSSAFGAFELEDSVVYLAHPVSIAASFKLKKSLPVGQLTLVATCCIIQLGSSDPFARFWNMLEGALEQMTNPVAFASMPTDLPQVIDPIHETLGKKHRRKKHRDKAGGGKGKHAACDATSKRKDRDREHGKDHASGKGKSTEPLSDSSSGDSFCVISKESLRDDSSVHSGKSSAAPTSRTQSVSTLHASGHSSFASRTTINGKTPEELALENTNLRRSLDAMSLHSQGLERELERCKVDAERRQEMMRSVVLGVRREAKKAMVESQILGSMCLDGNEREHNGDRSGASSARLGSPLRHTVGLNEGDRSAPRQRVRTPLTYEYADEDPFAMDDNSDDDEPAENTTQAPVKMNDTNYQSDGGIDNVEVLRRRLQEVETENQGLKVENQRSRSHLQKYRDRFERMKVSSRAKKEAKLLTGGMQRASELPTLGEEGE</sequence>
<proteinExistence type="predicted"/>
<protein>
    <submittedName>
        <fullName evidence="1">Uncharacterized protein</fullName>
    </submittedName>
</protein>
<reference evidence="1" key="1">
    <citation type="submission" date="2023-04" db="EMBL/GenBank/DDBJ databases">
        <title>Draft Genome sequencing of Naganishia species isolated from polar environments using Oxford Nanopore Technology.</title>
        <authorList>
            <person name="Leo P."/>
            <person name="Venkateswaran K."/>
        </authorList>
    </citation>
    <scope>NUCLEOTIDE SEQUENCE</scope>
    <source>
        <strain evidence="1">MNA-CCFEE 5425</strain>
    </source>
</reference>
<accession>A0ACC2XS85</accession>
<dbReference type="EMBL" id="JASBWU010000001">
    <property type="protein sequence ID" value="KAJ9125567.1"/>
    <property type="molecule type" value="Genomic_DNA"/>
</dbReference>
<organism evidence="1 2">
    <name type="scientific">Naganishia vaughanmartiniae</name>
    <dbReference type="NCBI Taxonomy" id="1424756"/>
    <lineage>
        <taxon>Eukaryota</taxon>
        <taxon>Fungi</taxon>
        <taxon>Dikarya</taxon>
        <taxon>Basidiomycota</taxon>
        <taxon>Agaricomycotina</taxon>
        <taxon>Tremellomycetes</taxon>
        <taxon>Filobasidiales</taxon>
        <taxon>Filobasidiaceae</taxon>
        <taxon>Naganishia</taxon>
    </lineage>
</organism>
<keyword evidence="2" id="KW-1185">Reference proteome</keyword>
<name>A0ACC2XS85_9TREE</name>